<dbReference type="GO" id="GO:0006351">
    <property type="term" value="P:DNA-templated transcription"/>
    <property type="evidence" value="ECO:0007669"/>
    <property type="project" value="TreeGrafter"/>
</dbReference>
<sequence length="298" mass="34378">MDWDRLKTFYRVAQYKSFTDASVGMHLSQPALSRQIMSLEDSMGIRLFYRESRGLTLTEEGKQWFETVGEIYKKIEEKNIEVNQRRRDPEGYLRIAATIGFVSSYLSCVLKDFLDLYPKIRLSVVASNSTPDLKLRESDILIHPYIEDESGLIQRELYTFHEKLYASPKYLKEFGVPQKPKDLDIHRLLISDNHPSLFGDAEDWQLMLGREKDNPRDPYLSIGTSIGLFHAAQAGLGIISLPREHPDLKTSDLVPVLPSIDGPAIKAYIIYLDHFKGMKRIELFCDYLEKIFKQKPLA</sequence>
<dbReference type="OrthoDB" id="9786526at2"/>
<dbReference type="SUPFAM" id="SSF46785">
    <property type="entry name" value="Winged helix' DNA-binding domain"/>
    <property type="match status" value="1"/>
</dbReference>
<name>A0A0K8MBD5_9PROT</name>
<evidence type="ECO:0000256" key="3">
    <source>
        <dbReference type="ARBA" id="ARBA00023125"/>
    </source>
</evidence>
<gene>
    <name evidence="6" type="primary">dmlR</name>
    <name evidence="6" type="ORF">Cva_00471</name>
</gene>
<reference evidence="6 7" key="1">
    <citation type="submission" date="2015-03" db="EMBL/GenBank/DDBJ databases">
        <title>Caedibacter varicaedens, whole genome shotgun sequence.</title>
        <authorList>
            <person name="Suzuki H."/>
            <person name="Dapper A.L."/>
            <person name="Gibson A.K."/>
            <person name="Jackson C."/>
            <person name="Lee H."/>
            <person name="Pejaver V.R."/>
            <person name="Doak T."/>
            <person name="Lynch M."/>
        </authorList>
    </citation>
    <scope>NUCLEOTIDE SEQUENCE [LARGE SCALE GENOMIC DNA]</scope>
</reference>
<comment type="similarity">
    <text evidence="1">Belongs to the LysR transcriptional regulatory family.</text>
</comment>
<keyword evidence="4" id="KW-0804">Transcription</keyword>
<feature type="domain" description="HTH lysR-type" evidence="5">
    <location>
        <begin position="1"/>
        <end position="58"/>
    </location>
</feature>
<dbReference type="PANTHER" id="PTHR30537">
    <property type="entry name" value="HTH-TYPE TRANSCRIPTIONAL REGULATOR"/>
    <property type="match status" value="1"/>
</dbReference>
<evidence type="ECO:0000313" key="6">
    <source>
        <dbReference type="EMBL" id="GAO97831.1"/>
    </source>
</evidence>
<evidence type="ECO:0000256" key="1">
    <source>
        <dbReference type="ARBA" id="ARBA00009437"/>
    </source>
</evidence>
<evidence type="ECO:0000259" key="5">
    <source>
        <dbReference type="PROSITE" id="PS50931"/>
    </source>
</evidence>
<dbReference type="InterPro" id="IPR005119">
    <property type="entry name" value="LysR_subst-bd"/>
</dbReference>
<evidence type="ECO:0000313" key="7">
    <source>
        <dbReference type="Proteomes" id="UP000036771"/>
    </source>
</evidence>
<evidence type="ECO:0000256" key="2">
    <source>
        <dbReference type="ARBA" id="ARBA00023015"/>
    </source>
</evidence>
<dbReference type="GO" id="GO:0003700">
    <property type="term" value="F:DNA-binding transcription factor activity"/>
    <property type="evidence" value="ECO:0007669"/>
    <property type="project" value="InterPro"/>
</dbReference>
<dbReference type="InterPro" id="IPR036390">
    <property type="entry name" value="WH_DNA-bd_sf"/>
</dbReference>
<protein>
    <submittedName>
        <fullName evidence="6">HTH-type transcriptional regulator DmlR</fullName>
    </submittedName>
</protein>
<dbReference type="FunFam" id="1.10.10.10:FF:000001">
    <property type="entry name" value="LysR family transcriptional regulator"/>
    <property type="match status" value="1"/>
</dbReference>
<accession>A0A0K8MBD5</accession>
<keyword evidence="3" id="KW-0238">DNA-binding</keyword>
<dbReference type="SUPFAM" id="SSF53850">
    <property type="entry name" value="Periplasmic binding protein-like II"/>
    <property type="match status" value="1"/>
</dbReference>
<dbReference type="InterPro" id="IPR000847">
    <property type="entry name" value="LysR_HTH_N"/>
</dbReference>
<dbReference type="InterPro" id="IPR058163">
    <property type="entry name" value="LysR-type_TF_proteobact-type"/>
</dbReference>
<dbReference type="Pfam" id="PF03466">
    <property type="entry name" value="LysR_substrate"/>
    <property type="match status" value="1"/>
</dbReference>
<dbReference type="STRING" id="1629334.Cva_00471"/>
<keyword evidence="7" id="KW-1185">Reference proteome</keyword>
<proteinExistence type="inferred from homology"/>
<dbReference type="Gene3D" id="3.40.190.290">
    <property type="match status" value="1"/>
</dbReference>
<comment type="caution">
    <text evidence="6">The sequence shown here is derived from an EMBL/GenBank/DDBJ whole genome shotgun (WGS) entry which is preliminary data.</text>
</comment>
<keyword evidence="2" id="KW-0805">Transcription regulation</keyword>
<dbReference type="InterPro" id="IPR036388">
    <property type="entry name" value="WH-like_DNA-bd_sf"/>
</dbReference>
<dbReference type="PANTHER" id="PTHR30537:SF20">
    <property type="entry name" value="TRANSCRIPTIONAL REGULATORY PROTEIN"/>
    <property type="match status" value="1"/>
</dbReference>
<dbReference type="Pfam" id="PF00126">
    <property type="entry name" value="HTH_1"/>
    <property type="match status" value="1"/>
</dbReference>
<dbReference type="EMBL" id="BBVC01000019">
    <property type="protein sequence ID" value="GAO97831.1"/>
    <property type="molecule type" value="Genomic_DNA"/>
</dbReference>
<evidence type="ECO:0000256" key="4">
    <source>
        <dbReference type="ARBA" id="ARBA00023163"/>
    </source>
</evidence>
<organism evidence="6 7">
    <name type="scientific">Caedimonas varicaedens</name>
    <dbReference type="NCBI Taxonomy" id="1629334"/>
    <lineage>
        <taxon>Bacteria</taxon>
        <taxon>Pseudomonadati</taxon>
        <taxon>Pseudomonadota</taxon>
        <taxon>Alphaproteobacteria</taxon>
        <taxon>Holosporales</taxon>
        <taxon>Caedimonadaceae</taxon>
        <taxon>Caedimonas</taxon>
    </lineage>
</organism>
<dbReference type="PRINTS" id="PR00039">
    <property type="entry name" value="HTHLYSR"/>
</dbReference>
<dbReference type="Proteomes" id="UP000036771">
    <property type="component" value="Unassembled WGS sequence"/>
</dbReference>
<dbReference type="Gene3D" id="1.10.10.10">
    <property type="entry name" value="Winged helix-like DNA-binding domain superfamily/Winged helix DNA-binding domain"/>
    <property type="match status" value="1"/>
</dbReference>
<dbReference type="PROSITE" id="PS50931">
    <property type="entry name" value="HTH_LYSR"/>
    <property type="match status" value="1"/>
</dbReference>
<dbReference type="AlphaFoldDB" id="A0A0K8MBD5"/>
<dbReference type="GO" id="GO:0043565">
    <property type="term" value="F:sequence-specific DNA binding"/>
    <property type="evidence" value="ECO:0007669"/>
    <property type="project" value="TreeGrafter"/>
</dbReference>